<reference evidence="1" key="1">
    <citation type="journal article" date="2020" name="Nature">
        <title>Giant virus diversity and host interactions through global metagenomics.</title>
        <authorList>
            <person name="Schulz F."/>
            <person name="Roux S."/>
            <person name="Paez-Espino D."/>
            <person name="Jungbluth S."/>
            <person name="Walsh D.A."/>
            <person name="Denef V.J."/>
            <person name="McMahon K.D."/>
            <person name="Konstantinidis K.T."/>
            <person name="Eloe-Fadrosh E.A."/>
            <person name="Kyrpides N.C."/>
            <person name="Woyke T."/>
        </authorList>
    </citation>
    <scope>NUCLEOTIDE SEQUENCE</scope>
    <source>
        <strain evidence="1">GVMAG-S-3300013286-35</strain>
    </source>
</reference>
<dbReference type="EMBL" id="MN740992">
    <property type="protein sequence ID" value="QHU21780.1"/>
    <property type="molecule type" value="Genomic_DNA"/>
</dbReference>
<proteinExistence type="predicted"/>
<accession>A0A6C0KYP0</accession>
<name>A0A6C0KYP0_9ZZZZ</name>
<evidence type="ECO:0000313" key="1">
    <source>
        <dbReference type="EMBL" id="QHU21780.1"/>
    </source>
</evidence>
<sequence>MEQRLYAKIKEIDSPKQYKPFPGMWNPFRARDFVLKLGFQPHNFKEDIVTLALYAKVSPEEVLKNIHPLTYARDIIHLPEYNQRALLGKDYEELANR</sequence>
<protein>
    <submittedName>
        <fullName evidence="1">Uncharacterized protein</fullName>
    </submittedName>
</protein>
<dbReference type="AlphaFoldDB" id="A0A6C0KYP0"/>
<organism evidence="1">
    <name type="scientific">viral metagenome</name>
    <dbReference type="NCBI Taxonomy" id="1070528"/>
    <lineage>
        <taxon>unclassified sequences</taxon>
        <taxon>metagenomes</taxon>
        <taxon>organismal metagenomes</taxon>
    </lineage>
</organism>